<protein>
    <submittedName>
        <fullName evidence="2">Folate-dependent protein for Fe/S cluster synthesis/repair in oxidative stress</fullName>
    </submittedName>
</protein>
<reference evidence="2 3" key="1">
    <citation type="journal article" date="2014" name="Mol. Plant Microbe Interact.">
        <title>The complete genome sequence of Candidatus Liberibacter americanus, associated with citrus Huanglongbing.</title>
        <authorList>
            <person name="Wulff N.A."/>
            <person name="Zhang S."/>
            <person name="Setubal J.C."/>
            <person name="Almeida N.F."/>
            <person name="Martins E.C."/>
            <person name="Harakava R."/>
            <person name="Kumar D."/>
            <person name="Rangel L.T."/>
            <person name="Foissac X."/>
            <person name="Bove J."/>
            <person name="Gabriel D.W."/>
        </authorList>
    </citation>
    <scope>NUCLEOTIDE SEQUENCE [LARGE SCALE GENOMIC DNA]</scope>
    <source>
        <strain evidence="2 3">Sao Paulo</strain>
    </source>
</reference>
<organism evidence="2 3">
    <name type="scientific">Candidatus Liberibacter americanus str. Sao Paulo</name>
    <dbReference type="NCBI Taxonomy" id="1261131"/>
    <lineage>
        <taxon>Bacteria</taxon>
        <taxon>Pseudomonadati</taxon>
        <taxon>Pseudomonadota</taxon>
        <taxon>Alphaproteobacteria</taxon>
        <taxon>Hyphomicrobiales</taxon>
        <taxon>Rhizobiaceae</taxon>
        <taxon>Liberibacter</taxon>
    </lineage>
</organism>
<dbReference type="EMBL" id="CP006604">
    <property type="protein sequence ID" value="AHA28339.1"/>
    <property type="molecule type" value="Genomic_DNA"/>
</dbReference>
<dbReference type="STRING" id="1261131.lam_1011"/>
<dbReference type="PATRIC" id="fig|1261131.3.peg.972"/>
<dbReference type="InterPro" id="IPR027266">
    <property type="entry name" value="TrmE/GcvT-like"/>
</dbReference>
<keyword evidence="1" id="KW-0809">Transit peptide</keyword>
<evidence type="ECO:0000313" key="3">
    <source>
        <dbReference type="Proteomes" id="UP000017862"/>
    </source>
</evidence>
<dbReference type="eggNOG" id="COG0354">
    <property type="taxonomic scope" value="Bacteria"/>
</dbReference>
<dbReference type="Proteomes" id="UP000017862">
    <property type="component" value="Chromosome"/>
</dbReference>
<sequence length="286" mass="32601">MPSVYLPDKSFIKVSGKCSSSFLQRIITADVDSIPFGIARGSAVLTPQGKILFYFIISKIEENVFLLEIDESKCICFIEKLLCYKLRSDVVIELQKTNGVSIYWSHDKYENDSLVDERFLISSNIIVHRIKGRTKDKMSDPKRYHELRIDNGIVDPNFDFAPTTLFPHDIWMDALKGISFTKGCYIGQEVVSRIQHRSSIRKRSAIIIGDHNISHDSLHVIINNIKIGTIGIIIGKKALSVFRIDKLTEYLEKNLLATVNEIGIKIQFPFDSDLNSIMKDKFLDNI</sequence>
<evidence type="ECO:0000313" key="2">
    <source>
        <dbReference type="EMBL" id="AHA28339.1"/>
    </source>
</evidence>
<proteinExistence type="predicted"/>
<dbReference type="GO" id="GO:0016226">
    <property type="term" value="P:iron-sulfur cluster assembly"/>
    <property type="evidence" value="ECO:0007669"/>
    <property type="project" value="TreeGrafter"/>
</dbReference>
<accession>U6B6D4</accession>
<dbReference type="InterPro" id="IPR017703">
    <property type="entry name" value="YgfZ/GCV_T_CS"/>
</dbReference>
<name>U6B6D4_9HYPH</name>
<dbReference type="AlphaFoldDB" id="U6B6D4"/>
<dbReference type="InterPro" id="IPR045179">
    <property type="entry name" value="YgfZ/GcvT"/>
</dbReference>
<dbReference type="SUPFAM" id="SSF103025">
    <property type="entry name" value="Folate-binding domain"/>
    <property type="match status" value="1"/>
</dbReference>
<evidence type="ECO:0000256" key="1">
    <source>
        <dbReference type="ARBA" id="ARBA00022946"/>
    </source>
</evidence>
<dbReference type="PANTHER" id="PTHR22602">
    <property type="entry name" value="TRANSFERASE CAF17, MITOCHONDRIAL-RELATED"/>
    <property type="match status" value="1"/>
</dbReference>
<dbReference type="KEGG" id="lar:lam_1011"/>
<dbReference type="NCBIfam" id="TIGR03317">
    <property type="entry name" value="ygfZ_signature"/>
    <property type="match status" value="1"/>
</dbReference>
<dbReference type="Gene3D" id="3.30.1360.120">
    <property type="entry name" value="Probable tRNA modification gtpase trme, domain 1"/>
    <property type="match status" value="2"/>
</dbReference>
<gene>
    <name evidence="2" type="ORF">lam_1011</name>
</gene>
<dbReference type="HOGENOM" id="CLU_007884_7_1_5"/>
<dbReference type="PANTHER" id="PTHR22602:SF0">
    <property type="entry name" value="TRANSFERASE CAF17, MITOCHONDRIAL-RELATED"/>
    <property type="match status" value="1"/>
</dbReference>
<keyword evidence="3" id="KW-1185">Reference proteome</keyword>
<dbReference type="RefSeq" id="WP_007556579.1">
    <property type="nucleotide sequence ID" value="NC_022793.1"/>
</dbReference>